<dbReference type="PROSITE" id="PS51257">
    <property type="entry name" value="PROKAR_LIPOPROTEIN"/>
    <property type="match status" value="1"/>
</dbReference>
<comment type="caution">
    <text evidence="2">The sequence shown here is derived from an EMBL/GenBank/DDBJ whole genome shotgun (WGS) entry which is preliminary data.</text>
</comment>
<dbReference type="EMBL" id="SJPM01000001">
    <property type="protein sequence ID" value="TWU03797.1"/>
    <property type="molecule type" value="Genomic_DNA"/>
</dbReference>
<name>A0A5C6AWB9_9BACT</name>
<evidence type="ECO:0000256" key="1">
    <source>
        <dbReference type="SAM" id="MobiDB-lite"/>
    </source>
</evidence>
<evidence type="ECO:0000313" key="2">
    <source>
        <dbReference type="EMBL" id="TWU03797.1"/>
    </source>
</evidence>
<sequence>MAIRESFHQASEIASKWFLAGALLTFGMLTIGCQPAPDTAAIGTTADEHDHDHEHGHDHDHAHGDEHSDDLDIGALKPIEPAPTPESFDAGVDQLASLRDTVAKGFADKDIDSIHGELHSVGNLLESIETLAQSSEMTDDQKKEAATAIEKLFDAYGSVDEKLHGGEGKDYSEVQKEINSAIATLSNLTKTETK</sequence>
<dbReference type="RefSeq" id="WP_231602639.1">
    <property type="nucleotide sequence ID" value="NZ_SJPM01000001.1"/>
</dbReference>
<accession>A0A5C6AWB9</accession>
<gene>
    <name evidence="2" type="ORF">Pla100_07270</name>
</gene>
<organism evidence="2 3">
    <name type="scientific">Neorhodopirellula pilleata</name>
    <dbReference type="NCBI Taxonomy" id="2714738"/>
    <lineage>
        <taxon>Bacteria</taxon>
        <taxon>Pseudomonadati</taxon>
        <taxon>Planctomycetota</taxon>
        <taxon>Planctomycetia</taxon>
        <taxon>Pirellulales</taxon>
        <taxon>Pirellulaceae</taxon>
        <taxon>Neorhodopirellula</taxon>
    </lineage>
</organism>
<keyword evidence="3" id="KW-1185">Reference proteome</keyword>
<dbReference type="Proteomes" id="UP000316213">
    <property type="component" value="Unassembled WGS sequence"/>
</dbReference>
<feature type="compositionally biased region" description="Basic and acidic residues" evidence="1">
    <location>
        <begin position="46"/>
        <end position="66"/>
    </location>
</feature>
<evidence type="ECO:0000313" key="3">
    <source>
        <dbReference type="Proteomes" id="UP000316213"/>
    </source>
</evidence>
<reference evidence="2 3" key="1">
    <citation type="submission" date="2019-02" db="EMBL/GenBank/DDBJ databases">
        <title>Deep-cultivation of Planctomycetes and their phenomic and genomic characterization uncovers novel biology.</title>
        <authorList>
            <person name="Wiegand S."/>
            <person name="Jogler M."/>
            <person name="Boedeker C."/>
            <person name="Pinto D."/>
            <person name="Vollmers J."/>
            <person name="Rivas-Marin E."/>
            <person name="Kohn T."/>
            <person name="Peeters S.H."/>
            <person name="Heuer A."/>
            <person name="Rast P."/>
            <person name="Oberbeckmann S."/>
            <person name="Bunk B."/>
            <person name="Jeske O."/>
            <person name="Meyerdierks A."/>
            <person name="Storesund J.E."/>
            <person name="Kallscheuer N."/>
            <person name="Luecker S."/>
            <person name="Lage O.M."/>
            <person name="Pohl T."/>
            <person name="Merkel B.J."/>
            <person name="Hornburger P."/>
            <person name="Mueller R.-W."/>
            <person name="Bruemmer F."/>
            <person name="Labrenz M."/>
            <person name="Spormann A.M."/>
            <person name="Op Den Camp H."/>
            <person name="Overmann J."/>
            <person name="Amann R."/>
            <person name="Jetten M.S.M."/>
            <person name="Mascher T."/>
            <person name="Medema M.H."/>
            <person name="Devos D.P."/>
            <person name="Kaster A.-K."/>
            <person name="Ovreas L."/>
            <person name="Rohde M."/>
            <person name="Galperin M.Y."/>
            <person name="Jogler C."/>
        </authorList>
    </citation>
    <scope>NUCLEOTIDE SEQUENCE [LARGE SCALE GENOMIC DNA]</scope>
    <source>
        <strain evidence="2 3">Pla100</strain>
    </source>
</reference>
<protein>
    <submittedName>
        <fullName evidence="2">Uncharacterized protein</fullName>
    </submittedName>
</protein>
<feature type="region of interest" description="Disordered" evidence="1">
    <location>
        <begin position="41"/>
        <end position="89"/>
    </location>
</feature>
<dbReference type="AlphaFoldDB" id="A0A5C6AWB9"/>
<proteinExistence type="predicted"/>